<evidence type="ECO:0000313" key="1">
    <source>
        <dbReference type="EMBL" id="KPD03416.1"/>
    </source>
</evidence>
<reference evidence="1 2" key="1">
    <citation type="submission" date="2015-07" db="EMBL/GenBank/DDBJ databases">
        <title>ATOL: Assembling a taxonomically balanced genome-scale reconstruction of the evolutionary history of the Enterobacteriaceae.</title>
        <authorList>
            <person name="Plunkett G.III."/>
            <person name="Neeno-Eckwall E.C."/>
            <person name="Glasner J.D."/>
            <person name="Perna N.T."/>
        </authorList>
    </citation>
    <scope>NUCLEOTIDE SEQUENCE [LARGE SCALE GENOMIC DNA]</scope>
    <source>
        <strain evidence="1 2">ATCC 35017</strain>
    </source>
</reference>
<comment type="caution">
    <text evidence="1">The sequence shown here is derived from an EMBL/GenBank/DDBJ whole genome shotgun (WGS) entry which is preliminary data.</text>
</comment>
<evidence type="ECO:0000313" key="2">
    <source>
        <dbReference type="Proteomes" id="UP000053226"/>
    </source>
</evidence>
<dbReference type="RefSeq" id="WP_248842488.1">
    <property type="nucleotide sequence ID" value="NZ_CAWMUS010000010.1"/>
</dbReference>
<sequence>MSRCVASRNPMKKSTFWQRLNQPRLPAGYQAGITLNRLERDLLSYPSQRITPTELVISLDNQLTVSVIEQVKVLFLAFIVNTRFSVHGALSISLDARIELKTTGVLRQKKIKWISHQPVGQQIIAQFSAYPVITQTLEQLDFTSINLEIKQGNWHCEITPFTASELVSRLPASRRYLRLIPEQRHRLLSALQLVSQLMNKLSL</sequence>
<accession>A0A0N1KJ92</accession>
<keyword evidence="2" id="KW-1185">Reference proteome</keyword>
<dbReference type="Proteomes" id="UP000053226">
    <property type="component" value="Unassembled WGS sequence"/>
</dbReference>
<organism evidence="1 2">
    <name type="scientific">Moellerella wisconsensis ATCC 35017</name>
    <dbReference type="NCBI Taxonomy" id="1354267"/>
    <lineage>
        <taxon>Bacteria</taxon>
        <taxon>Pseudomonadati</taxon>
        <taxon>Pseudomonadota</taxon>
        <taxon>Gammaproteobacteria</taxon>
        <taxon>Enterobacterales</taxon>
        <taxon>Morganellaceae</taxon>
        <taxon>Moellerella</taxon>
    </lineage>
</organism>
<dbReference type="EMBL" id="LGAA01000010">
    <property type="protein sequence ID" value="KPD03416.1"/>
    <property type="molecule type" value="Genomic_DNA"/>
</dbReference>
<dbReference type="Pfam" id="PF11354">
    <property type="entry name" value="DUF3156"/>
    <property type="match status" value="1"/>
</dbReference>
<name>A0A0N1KJ92_9GAMM</name>
<gene>
    <name evidence="1" type="ORF">M992_1006</name>
</gene>
<dbReference type="InterPro" id="IPR021500">
    <property type="entry name" value="DUF3156"/>
</dbReference>
<proteinExistence type="predicted"/>
<dbReference type="AlphaFoldDB" id="A0A0N1KJ92"/>
<protein>
    <submittedName>
        <fullName evidence="1">Putative cytoplasmic protein</fullName>
    </submittedName>
</protein>